<gene>
    <name evidence="1" type="ORF">RT761_00515</name>
</gene>
<accession>A0A7T1AJY3</accession>
<proteinExistence type="predicted"/>
<protein>
    <submittedName>
        <fullName evidence="1">Uncharacterized protein</fullName>
    </submittedName>
</protein>
<name>A0A7T1AJY3_ATRLM</name>
<dbReference type="AlphaFoldDB" id="A0A7T1AJY3"/>
<organism evidence="1 2">
    <name type="scientific">Atribacter laminatus</name>
    <dbReference type="NCBI Taxonomy" id="2847778"/>
    <lineage>
        <taxon>Bacteria</taxon>
        <taxon>Pseudomonadati</taxon>
        <taxon>Atribacterota</taxon>
        <taxon>Atribacteria</taxon>
        <taxon>Atribacterales</taxon>
        <taxon>Atribacteraceae</taxon>
        <taxon>Atribacter</taxon>
    </lineage>
</organism>
<dbReference type="RefSeq" id="WP_218112526.1">
    <property type="nucleotide sequence ID" value="NZ_CP065383.1"/>
</dbReference>
<dbReference type="Proteomes" id="UP000594463">
    <property type="component" value="Chromosome"/>
</dbReference>
<dbReference type="KEGG" id="alam:RT761_00515"/>
<reference evidence="1 2" key="1">
    <citation type="journal article" date="2021" name="Nat. Commun.">
        <title>Isolation of a member of the candidate phylum Atribacteria reveals a unique cell membrane structure.</title>
        <authorList>
            <person name="Taiki K."/>
            <person name="Nobu M.K."/>
            <person name="Kusada H."/>
            <person name="Meng X.-Y."/>
            <person name="Hosoki N."/>
            <person name="Uematsu K."/>
            <person name="Yoshioka H."/>
            <person name="Kamagata Y."/>
            <person name="Tamaki H."/>
        </authorList>
    </citation>
    <scope>NUCLEOTIDE SEQUENCE [LARGE SCALE GENOMIC DNA]</scope>
    <source>
        <strain evidence="1 2">RT761</strain>
    </source>
</reference>
<evidence type="ECO:0000313" key="1">
    <source>
        <dbReference type="EMBL" id="QPM67314.1"/>
    </source>
</evidence>
<sequence>MVPICEGWEKTYENIAIKDPVQRELHFGQHDHVRFYSHDFIERITNAGFEVTFYTAKPEDCIKYSLVRGEKIFVGKKA</sequence>
<keyword evidence="2" id="KW-1185">Reference proteome</keyword>
<evidence type="ECO:0000313" key="2">
    <source>
        <dbReference type="Proteomes" id="UP000594463"/>
    </source>
</evidence>
<dbReference type="EMBL" id="CP065383">
    <property type="protein sequence ID" value="QPM67314.1"/>
    <property type="molecule type" value="Genomic_DNA"/>
</dbReference>